<evidence type="ECO:0000256" key="1">
    <source>
        <dbReference type="SAM" id="Coils"/>
    </source>
</evidence>
<reference evidence="2 3" key="1">
    <citation type="journal article" date="2016" name="Sci. Rep.">
        <title>Metabolic traits of an uncultured archaeal lineage -MSBL1- from brine pools of the Red Sea.</title>
        <authorList>
            <person name="Mwirichia R."/>
            <person name="Alam I."/>
            <person name="Rashid M."/>
            <person name="Vinu M."/>
            <person name="Ba-Alawi W."/>
            <person name="Anthony Kamau A."/>
            <person name="Kamanda Ngugi D."/>
            <person name="Goker M."/>
            <person name="Klenk H.P."/>
            <person name="Bajic V."/>
            <person name="Stingl U."/>
        </authorList>
    </citation>
    <scope>NUCLEOTIDE SEQUENCE [LARGE SCALE GENOMIC DNA]</scope>
    <source>
        <strain evidence="2">SCGC-AAA382C18</strain>
    </source>
</reference>
<proteinExistence type="predicted"/>
<gene>
    <name evidence="2" type="ORF">AKJ52_01915</name>
</gene>
<dbReference type="AlphaFoldDB" id="A0A133VJJ6"/>
<feature type="coiled-coil region" evidence="1">
    <location>
        <begin position="46"/>
        <end position="105"/>
    </location>
</feature>
<evidence type="ECO:0000313" key="2">
    <source>
        <dbReference type="EMBL" id="KXB06622.1"/>
    </source>
</evidence>
<name>A0A133VJJ6_9EURY</name>
<protein>
    <submittedName>
        <fullName evidence="2">Uncharacterized protein</fullName>
    </submittedName>
</protein>
<sequence length="106" mass="12377">MKRLGFPDEEIYDALTGSGLPGGDVQLLMDRIEADFEDAEMDSQKYRLAEEVEQIIEQKIEKMETNIESKYRSADRNIKEVQNELSSLKNRMMEFQKILSKIKTEK</sequence>
<accession>A0A133VJJ6</accession>
<evidence type="ECO:0000313" key="3">
    <source>
        <dbReference type="Proteomes" id="UP000070404"/>
    </source>
</evidence>
<keyword evidence="1" id="KW-0175">Coiled coil</keyword>
<keyword evidence="3" id="KW-1185">Reference proteome</keyword>
<comment type="caution">
    <text evidence="2">The sequence shown here is derived from an EMBL/GenBank/DDBJ whole genome shotgun (WGS) entry which is preliminary data.</text>
</comment>
<dbReference type="Proteomes" id="UP000070404">
    <property type="component" value="Unassembled WGS sequence"/>
</dbReference>
<dbReference type="EMBL" id="LHYF01000031">
    <property type="protein sequence ID" value="KXB06622.1"/>
    <property type="molecule type" value="Genomic_DNA"/>
</dbReference>
<organism evidence="2 3">
    <name type="scientific">candidate division MSBL1 archaeon SCGC-AAA382C18</name>
    <dbReference type="NCBI Taxonomy" id="1698281"/>
    <lineage>
        <taxon>Archaea</taxon>
        <taxon>Methanobacteriati</taxon>
        <taxon>Methanobacteriota</taxon>
        <taxon>candidate division MSBL1</taxon>
    </lineage>
</organism>